<organism evidence="1">
    <name type="scientific">Arundo donax</name>
    <name type="common">Giant reed</name>
    <name type="synonym">Donax arundinaceus</name>
    <dbReference type="NCBI Taxonomy" id="35708"/>
    <lineage>
        <taxon>Eukaryota</taxon>
        <taxon>Viridiplantae</taxon>
        <taxon>Streptophyta</taxon>
        <taxon>Embryophyta</taxon>
        <taxon>Tracheophyta</taxon>
        <taxon>Spermatophyta</taxon>
        <taxon>Magnoliopsida</taxon>
        <taxon>Liliopsida</taxon>
        <taxon>Poales</taxon>
        <taxon>Poaceae</taxon>
        <taxon>PACMAD clade</taxon>
        <taxon>Arundinoideae</taxon>
        <taxon>Arundineae</taxon>
        <taxon>Arundo</taxon>
    </lineage>
</organism>
<dbReference type="AlphaFoldDB" id="A0A0A9EKD5"/>
<name>A0A0A9EKD5_ARUDO</name>
<proteinExistence type="predicted"/>
<dbReference type="EMBL" id="GBRH01196721">
    <property type="protein sequence ID" value="JAE01175.1"/>
    <property type="molecule type" value="Transcribed_RNA"/>
</dbReference>
<reference evidence="1" key="2">
    <citation type="journal article" date="2015" name="Data Brief">
        <title>Shoot transcriptome of the giant reed, Arundo donax.</title>
        <authorList>
            <person name="Barrero R.A."/>
            <person name="Guerrero F.D."/>
            <person name="Moolhuijzen P."/>
            <person name="Goolsby J.A."/>
            <person name="Tidwell J."/>
            <person name="Bellgard S.E."/>
            <person name="Bellgard M.I."/>
        </authorList>
    </citation>
    <scope>NUCLEOTIDE SEQUENCE</scope>
    <source>
        <tissue evidence="1">Shoot tissue taken approximately 20 cm above the soil surface</tissue>
    </source>
</reference>
<reference evidence="1" key="1">
    <citation type="submission" date="2014-09" db="EMBL/GenBank/DDBJ databases">
        <authorList>
            <person name="Magalhaes I.L.F."/>
            <person name="Oliveira U."/>
            <person name="Santos F.R."/>
            <person name="Vidigal T.H.D.A."/>
            <person name="Brescovit A.D."/>
            <person name="Santos A.J."/>
        </authorList>
    </citation>
    <scope>NUCLEOTIDE SEQUENCE</scope>
    <source>
        <tissue evidence="1">Shoot tissue taken approximately 20 cm above the soil surface</tissue>
    </source>
</reference>
<accession>A0A0A9EKD5</accession>
<protein>
    <submittedName>
        <fullName evidence="1">Uncharacterized protein</fullName>
    </submittedName>
</protein>
<evidence type="ECO:0000313" key="1">
    <source>
        <dbReference type="EMBL" id="JAE01175.1"/>
    </source>
</evidence>
<sequence length="44" mass="5439">MSPHIRRLHYPHIIIVSRYVHDIYQHLGHHSWTADFITERYTQL</sequence>